<accession>A0A1J9PDV6</accession>
<dbReference type="VEuPathDB" id="FungiDB:AJ78_04906"/>
<feature type="compositionally biased region" description="Gly residues" evidence="6">
    <location>
        <begin position="706"/>
        <end position="723"/>
    </location>
</feature>
<evidence type="ECO:0000256" key="4">
    <source>
        <dbReference type="ARBA" id="ARBA00023163"/>
    </source>
</evidence>
<evidence type="ECO:0000256" key="3">
    <source>
        <dbReference type="ARBA" id="ARBA00023125"/>
    </source>
</evidence>
<comment type="subcellular location">
    <subcellularLocation>
        <location evidence="1">Nucleus</location>
    </subcellularLocation>
</comment>
<feature type="region of interest" description="Disordered" evidence="6">
    <location>
        <begin position="1"/>
        <end position="44"/>
    </location>
</feature>
<dbReference type="Pfam" id="PF00172">
    <property type="entry name" value="Zn_clus"/>
    <property type="match status" value="1"/>
</dbReference>
<dbReference type="EMBL" id="LGRN01000197">
    <property type="protein sequence ID" value="OJD14784.1"/>
    <property type="molecule type" value="Genomic_DNA"/>
</dbReference>
<dbReference type="Pfam" id="PF11951">
    <property type="entry name" value="Fungal_trans_2"/>
    <property type="match status" value="1"/>
</dbReference>
<comment type="caution">
    <text evidence="8">The sequence shown here is derived from an EMBL/GenBank/DDBJ whole genome shotgun (WGS) entry which is preliminary data.</text>
</comment>
<dbReference type="STRING" id="1447872.A0A1J9PDV6"/>
<dbReference type="PANTHER" id="PTHR37534">
    <property type="entry name" value="TRANSCRIPTIONAL ACTIVATOR PROTEIN UGA3"/>
    <property type="match status" value="1"/>
</dbReference>
<feature type="compositionally biased region" description="Basic and acidic residues" evidence="6">
    <location>
        <begin position="782"/>
        <end position="794"/>
    </location>
</feature>
<feature type="compositionally biased region" description="Basic and acidic residues" evidence="6">
    <location>
        <begin position="163"/>
        <end position="173"/>
    </location>
</feature>
<organism evidence="8 9">
    <name type="scientific">Emergomyces pasteurianus Ep9510</name>
    <dbReference type="NCBI Taxonomy" id="1447872"/>
    <lineage>
        <taxon>Eukaryota</taxon>
        <taxon>Fungi</taxon>
        <taxon>Dikarya</taxon>
        <taxon>Ascomycota</taxon>
        <taxon>Pezizomycotina</taxon>
        <taxon>Eurotiomycetes</taxon>
        <taxon>Eurotiomycetidae</taxon>
        <taxon>Onygenales</taxon>
        <taxon>Ajellomycetaceae</taxon>
        <taxon>Emergomyces</taxon>
    </lineage>
</organism>
<evidence type="ECO:0000256" key="1">
    <source>
        <dbReference type="ARBA" id="ARBA00004123"/>
    </source>
</evidence>
<proteinExistence type="predicted"/>
<dbReference type="Gene3D" id="4.10.240.10">
    <property type="entry name" value="Zn(2)-C6 fungal-type DNA-binding domain"/>
    <property type="match status" value="1"/>
</dbReference>
<dbReference type="GO" id="GO:0045944">
    <property type="term" value="P:positive regulation of transcription by RNA polymerase II"/>
    <property type="evidence" value="ECO:0007669"/>
    <property type="project" value="TreeGrafter"/>
</dbReference>
<feature type="region of interest" description="Disordered" evidence="6">
    <location>
        <begin position="163"/>
        <end position="183"/>
    </location>
</feature>
<evidence type="ECO:0000313" key="8">
    <source>
        <dbReference type="EMBL" id="OJD14784.1"/>
    </source>
</evidence>
<evidence type="ECO:0000256" key="6">
    <source>
        <dbReference type="SAM" id="MobiDB-lite"/>
    </source>
</evidence>
<keyword evidence="4" id="KW-0804">Transcription</keyword>
<dbReference type="SMART" id="SM00066">
    <property type="entry name" value="GAL4"/>
    <property type="match status" value="1"/>
</dbReference>
<evidence type="ECO:0000256" key="5">
    <source>
        <dbReference type="ARBA" id="ARBA00023242"/>
    </source>
</evidence>
<protein>
    <recommendedName>
        <fullName evidence="7">Zn(2)-C6 fungal-type domain-containing protein</fullName>
    </recommendedName>
</protein>
<dbReference type="PROSITE" id="PS50048">
    <property type="entry name" value="ZN2_CY6_FUNGAL_2"/>
    <property type="match status" value="1"/>
</dbReference>
<dbReference type="InterPro" id="IPR001138">
    <property type="entry name" value="Zn2Cys6_DnaBD"/>
</dbReference>
<feature type="compositionally biased region" description="Low complexity" evidence="6">
    <location>
        <begin position="743"/>
        <end position="752"/>
    </location>
</feature>
<dbReference type="AlphaFoldDB" id="A0A1J9PDV6"/>
<dbReference type="InterPro" id="IPR021858">
    <property type="entry name" value="Fun_TF"/>
</dbReference>
<feature type="compositionally biased region" description="Polar residues" evidence="6">
    <location>
        <begin position="174"/>
        <end position="183"/>
    </location>
</feature>
<feature type="domain" description="Zn(2)-C6 fungal-type" evidence="7">
    <location>
        <begin position="45"/>
        <end position="73"/>
    </location>
</feature>
<feature type="compositionally biased region" description="Pro residues" evidence="6">
    <location>
        <begin position="725"/>
        <end position="738"/>
    </location>
</feature>
<evidence type="ECO:0000259" key="7">
    <source>
        <dbReference type="PROSITE" id="PS50048"/>
    </source>
</evidence>
<keyword evidence="9" id="KW-1185">Reference proteome</keyword>
<dbReference type="GO" id="GO:0008270">
    <property type="term" value="F:zinc ion binding"/>
    <property type="evidence" value="ECO:0007669"/>
    <property type="project" value="InterPro"/>
</dbReference>
<keyword evidence="5" id="KW-0539">Nucleus</keyword>
<dbReference type="InterPro" id="IPR036864">
    <property type="entry name" value="Zn2-C6_fun-type_DNA-bd_sf"/>
</dbReference>
<dbReference type="Proteomes" id="UP000182235">
    <property type="component" value="Unassembled WGS sequence"/>
</dbReference>
<dbReference type="SUPFAM" id="SSF57701">
    <property type="entry name" value="Zn2/Cys6 DNA-binding domain"/>
    <property type="match status" value="1"/>
</dbReference>
<dbReference type="PANTHER" id="PTHR37534:SF23">
    <property type="entry name" value="ZN(II)2CYS6 TRANSCRIPTION FACTOR (EUROFUNG)"/>
    <property type="match status" value="1"/>
</dbReference>
<sequence length="1032" mass="113777">MGGSAPPSPKPAKIPSASPAAPSEPTPKNVPQPKAKGPRRRTKTGCLTCRKRRIKCGEEKPTCNNCKKSKRDCEGYAQRVIFRNPVGPMSHIGHGPMPQNYPQPRPGADPLPFMSRPIGSTALQDESSGARPSFIPLAPRPNQYAGGFVYGESHFVSNLEHQPEHVQRDHHLDQQSTPSPQGYYSQRYNFESVEQTVSPHSQTQPIALNPEFGVPSPQRFVHDAILLDQSGTSHTSPQRISQHETHKPWDRAQSGSLLDQPNTFPYHQQTYYKPQYDTNKLEAQSSVDSYAPEHSHYHAGQPANYYYEDEIDDYYDVETDEEMEIQTTQNYPEPYETQSATTNQLTHPFRLSTAFLNDETSLMSYTPSPFASPLMDPEVTRIFCHFITSVAPVLSIFERHPVNPTIILSASPVPASQQSLWTYTVPTLALRNQGLLQAILALSSHHIAKIQGLSLMASFRHYHYAIRRVSKAVKIPGRRKQTATLAATLLLGFYEVMSAEHSKWNSHVAGASQLIQECDFAGMTRDIRSMRTRAKEEHMLLTQSMPWLEMGTSQFGSRFENDLFADKEAETNDDFISTLMGRPVSYNNFGNVKGIGSITESERNLTAGDIEEYRIRSDLYWFYAKQDVYQSMISGNQLLIPYNRWGACPPRSGVGKLDAVYASNDHLLLLLARTTDFAARDRSRKVKVRKQNGGQWRPPPGFFPPGTGGGVPTGSQQGPGAGAPTGPPQGPPGPPGPPLDTASSSRNNRDNSPPMYGMIPNTGPVRLPSGFSETRRSPSPKSDSDHNDLETQTERAEAVWKEIVAAYEAFEKALGPSFNPLPPDSAPPIATPFGPALQYRTHTIACIWALLYTGRIILERAHPGMPPEAMVAAGICAFRTGQYANSIGRIVAGIYYPQQFDGATASLIPSLSAVLTELLIPLFYSGVQYTDAAQRGWTIAKLRNIARLSGGSSATAVASGCETAWTKAFEAGKGPAYQRTMNRMAHVDKGQGTVTLHASDERKFVTVNRAASLTWAMGLLSLQGDYSRIDEI</sequence>
<dbReference type="CDD" id="cd00067">
    <property type="entry name" value="GAL4"/>
    <property type="match status" value="1"/>
</dbReference>
<gene>
    <name evidence="8" type="ORF">AJ78_04906</name>
</gene>
<evidence type="ECO:0000313" key="9">
    <source>
        <dbReference type="Proteomes" id="UP000182235"/>
    </source>
</evidence>
<feature type="region of interest" description="Disordered" evidence="6">
    <location>
        <begin position="680"/>
        <end position="794"/>
    </location>
</feature>
<dbReference type="PROSITE" id="PS00463">
    <property type="entry name" value="ZN2_CY6_FUNGAL_1"/>
    <property type="match status" value="1"/>
</dbReference>
<name>A0A1J9PDV6_9EURO</name>
<feature type="compositionally biased region" description="Pro residues" evidence="6">
    <location>
        <begin position="1"/>
        <end position="12"/>
    </location>
</feature>
<dbReference type="GO" id="GO:0000981">
    <property type="term" value="F:DNA-binding transcription factor activity, RNA polymerase II-specific"/>
    <property type="evidence" value="ECO:0007669"/>
    <property type="project" value="InterPro"/>
</dbReference>
<keyword evidence="3" id="KW-0238">DNA-binding</keyword>
<dbReference type="GO" id="GO:0000976">
    <property type="term" value="F:transcription cis-regulatory region binding"/>
    <property type="evidence" value="ECO:0007669"/>
    <property type="project" value="TreeGrafter"/>
</dbReference>
<dbReference type="OrthoDB" id="5391043at2759"/>
<dbReference type="GO" id="GO:0005634">
    <property type="term" value="C:nucleus"/>
    <property type="evidence" value="ECO:0007669"/>
    <property type="project" value="UniProtKB-SubCell"/>
</dbReference>
<keyword evidence="2" id="KW-0805">Transcription regulation</keyword>
<evidence type="ECO:0000256" key="2">
    <source>
        <dbReference type="ARBA" id="ARBA00023015"/>
    </source>
</evidence>
<reference evidence="8 9" key="1">
    <citation type="submission" date="2015-07" db="EMBL/GenBank/DDBJ databases">
        <title>Emmonsia species relationships and genome sequence.</title>
        <authorList>
            <consortium name="The Broad Institute Genomics Platform"/>
            <person name="Cuomo C.A."/>
            <person name="Munoz J.F."/>
            <person name="Imamovic A."/>
            <person name="Priest M.E."/>
            <person name="Young S."/>
            <person name="Clay O.K."/>
            <person name="McEwen J.G."/>
        </authorList>
    </citation>
    <scope>NUCLEOTIDE SEQUENCE [LARGE SCALE GENOMIC DNA]</scope>
    <source>
        <strain evidence="8 9">UAMH 9510</strain>
    </source>
</reference>